<keyword evidence="2" id="KW-1185">Reference proteome</keyword>
<dbReference type="EMBL" id="BAABFC010000001">
    <property type="protein sequence ID" value="GAA4493473.1"/>
    <property type="molecule type" value="Genomic_DNA"/>
</dbReference>
<protein>
    <recommendedName>
        <fullName evidence="3">DUF2190 family protein</fullName>
    </recommendedName>
</protein>
<dbReference type="Proteomes" id="UP001501321">
    <property type="component" value="Unassembled WGS sequence"/>
</dbReference>
<proteinExistence type="predicted"/>
<organism evidence="1 2">
    <name type="scientific">Pseudaeromonas paramecii</name>
    <dbReference type="NCBI Taxonomy" id="2138166"/>
    <lineage>
        <taxon>Bacteria</taxon>
        <taxon>Pseudomonadati</taxon>
        <taxon>Pseudomonadota</taxon>
        <taxon>Gammaproteobacteria</taxon>
        <taxon>Aeromonadales</taxon>
        <taxon>Aeromonadaceae</taxon>
        <taxon>Pseudaeromonas</taxon>
    </lineage>
</organism>
<sequence length="130" mass="12973">MAIAKTVAFTGRRWFVGSFGNLSISPKQVVTLAAVAAGDSVAFGDKLPAGIKIVGLKLKTGALGASTTLTIKAGETALVSAVSTVSAVHSILPVDDVLLTDDTDLSLVIGGGAATGDVAFALLYEVVGTL</sequence>
<comment type="caution">
    <text evidence="1">The sequence shown here is derived from an EMBL/GenBank/DDBJ whole genome shotgun (WGS) entry which is preliminary data.</text>
</comment>
<dbReference type="RefSeq" id="WP_345009494.1">
    <property type="nucleotide sequence ID" value="NZ_BAABFC010000001.1"/>
</dbReference>
<gene>
    <name evidence="1" type="ORF">GCM10023095_03790</name>
</gene>
<evidence type="ECO:0000313" key="1">
    <source>
        <dbReference type="EMBL" id="GAA4493473.1"/>
    </source>
</evidence>
<name>A0ABP8PUP1_9GAMM</name>
<evidence type="ECO:0008006" key="3">
    <source>
        <dbReference type="Google" id="ProtNLM"/>
    </source>
</evidence>
<accession>A0ABP8PUP1</accession>
<reference evidence="2" key="1">
    <citation type="journal article" date="2019" name="Int. J. Syst. Evol. Microbiol.">
        <title>The Global Catalogue of Microorganisms (GCM) 10K type strain sequencing project: providing services to taxonomists for standard genome sequencing and annotation.</title>
        <authorList>
            <consortium name="The Broad Institute Genomics Platform"/>
            <consortium name="The Broad Institute Genome Sequencing Center for Infectious Disease"/>
            <person name="Wu L."/>
            <person name="Ma J."/>
        </authorList>
    </citation>
    <scope>NUCLEOTIDE SEQUENCE [LARGE SCALE GENOMIC DNA]</scope>
    <source>
        <strain evidence="2">JCM 32226</strain>
    </source>
</reference>
<evidence type="ECO:0000313" key="2">
    <source>
        <dbReference type="Proteomes" id="UP001501321"/>
    </source>
</evidence>